<feature type="region of interest" description="Disordered" evidence="1">
    <location>
        <begin position="343"/>
        <end position="439"/>
    </location>
</feature>
<organism evidence="2 3">
    <name type="scientific">Kribbella solani</name>
    <dbReference type="NCBI Taxonomy" id="236067"/>
    <lineage>
        <taxon>Bacteria</taxon>
        <taxon>Bacillati</taxon>
        <taxon>Actinomycetota</taxon>
        <taxon>Actinomycetes</taxon>
        <taxon>Propionibacteriales</taxon>
        <taxon>Kribbellaceae</taxon>
        <taxon>Kribbella</taxon>
    </lineage>
</organism>
<dbReference type="Proteomes" id="UP000558997">
    <property type="component" value="Unassembled WGS sequence"/>
</dbReference>
<dbReference type="RefSeq" id="WP_184830363.1">
    <property type="nucleotide sequence ID" value="NZ_BAAAVN010000032.1"/>
</dbReference>
<feature type="compositionally biased region" description="Low complexity" evidence="1">
    <location>
        <begin position="422"/>
        <end position="439"/>
    </location>
</feature>
<comment type="caution">
    <text evidence="2">The sequence shown here is derived from an EMBL/GenBank/DDBJ whole genome shotgun (WGS) entry which is preliminary data.</text>
</comment>
<proteinExistence type="predicted"/>
<keyword evidence="3" id="KW-1185">Reference proteome</keyword>
<sequence>MPTMPREFIDVLAERLADYTGRDWREARSVVRDADDGLADQMADLMLADVREHVGDAHAEYQSARRRLVDAVGPALRAVSPGVGTDVQQRQQARADAERVFAAAVDVAHPVAVAVQAPRAKELVRAAQIADVRATLRGLPADRMPTVEQVGEWLDRAEQADGFRREFVVDVGSDLLLAAGDRNYDPLGREVSTRRMLQDGVARAWVRQRLPEVTAALGRPMEPGDEELLPYGFRGGMADGLAQAIGDRTGRPRDEVLDRLCVVGDLSLPAESDQWEVARQLLVPDAAMEHVDVRDRKRAIGQVRYRMEDQLAYYHEDPARLRDLTPQQAGAAIATTGADWAGEWGARLPEPPTPPEHTNQLTPDQPAPEQAGPEQVSPGQQDPALRTALNAAFVPGAGKSPGRPEPAPATQPGATGTPVRQATRQPGTRPGTTPGAREA</sequence>
<accession>A0A841DJN1</accession>
<dbReference type="EMBL" id="JACHNF010000001">
    <property type="protein sequence ID" value="MBB5976687.1"/>
    <property type="molecule type" value="Genomic_DNA"/>
</dbReference>
<dbReference type="AlphaFoldDB" id="A0A841DJN1"/>
<evidence type="ECO:0000313" key="2">
    <source>
        <dbReference type="EMBL" id="MBB5976687.1"/>
    </source>
</evidence>
<evidence type="ECO:0000313" key="3">
    <source>
        <dbReference type="Proteomes" id="UP000558997"/>
    </source>
</evidence>
<reference evidence="2 3" key="1">
    <citation type="submission" date="2020-08" db="EMBL/GenBank/DDBJ databases">
        <title>Sequencing the genomes of 1000 actinobacteria strains.</title>
        <authorList>
            <person name="Klenk H.-P."/>
        </authorList>
    </citation>
    <scope>NUCLEOTIDE SEQUENCE [LARGE SCALE GENOMIC DNA]</scope>
    <source>
        <strain evidence="2 3">DSM 17294</strain>
    </source>
</reference>
<evidence type="ECO:0000256" key="1">
    <source>
        <dbReference type="SAM" id="MobiDB-lite"/>
    </source>
</evidence>
<gene>
    <name evidence="2" type="ORF">HDA44_000028</name>
</gene>
<protein>
    <submittedName>
        <fullName evidence="2">Uncharacterized protein</fullName>
    </submittedName>
</protein>
<name>A0A841DJN1_9ACTN</name>